<dbReference type="Gramene" id="C.cajan_13317.t">
    <property type="protein sequence ID" value="C.cajan_13317.t.cds1"/>
    <property type="gene ID" value="C.cajan_13317"/>
</dbReference>
<dbReference type="OMA" id="VHYDIVE"/>
<dbReference type="PRINTS" id="PR00404">
    <property type="entry name" value="MADSDOMAIN"/>
</dbReference>
<dbReference type="Gene3D" id="3.40.1810.10">
    <property type="entry name" value="Transcription factor, MADS-box"/>
    <property type="match status" value="1"/>
</dbReference>
<evidence type="ECO:0000313" key="8">
    <source>
        <dbReference type="Proteomes" id="UP000075243"/>
    </source>
</evidence>
<dbReference type="InterPro" id="IPR033896">
    <property type="entry name" value="MEF2-like_N"/>
</dbReference>
<dbReference type="Pfam" id="PF00319">
    <property type="entry name" value="SRF-TF"/>
    <property type="match status" value="1"/>
</dbReference>
<evidence type="ECO:0000256" key="3">
    <source>
        <dbReference type="ARBA" id="ARBA00023125"/>
    </source>
</evidence>
<keyword evidence="5" id="KW-0539">Nucleus</keyword>
<dbReference type="FunFam" id="3.40.1810.10:FF:000006">
    <property type="entry name" value="Agamous-like MADS-box protein AGL62"/>
    <property type="match status" value="1"/>
</dbReference>
<protein>
    <submittedName>
        <fullName evidence="7">Agamous-like MADS-box protein AGL62</fullName>
    </submittedName>
</protein>
<organism evidence="7 8">
    <name type="scientific">Cajanus cajan</name>
    <name type="common">Pigeon pea</name>
    <name type="synonym">Cajanus indicus</name>
    <dbReference type="NCBI Taxonomy" id="3821"/>
    <lineage>
        <taxon>Eukaryota</taxon>
        <taxon>Viridiplantae</taxon>
        <taxon>Streptophyta</taxon>
        <taxon>Embryophyta</taxon>
        <taxon>Tracheophyta</taxon>
        <taxon>Spermatophyta</taxon>
        <taxon>Magnoliopsida</taxon>
        <taxon>eudicotyledons</taxon>
        <taxon>Gunneridae</taxon>
        <taxon>Pentapetalae</taxon>
        <taxon>rosids</taxon>
        <taxon>fabids</taxon>
        <taxon>Fabales</taxon>
        <taxon>Fabaceae</taxon>
        <taxon>Papilionoideae</taxon>
        <taxon>50 kb inversion clade</taxon>
        <taxon>NPAAA clade</taxon>
        <taxon>indigoferoid/millettioid clade</taxon>
        <taxon>Phaseoleae</taxon>
        <taxon>Cajanus</taxon>
    </lineage>
</organism>
<dbReference type="SMART" id="SM00432">
    <property type="entry name" value="MADS"/>
    <property type="match status" value="1"/>
</dbReference>
<keyword evidence="8" id="KW-1185">Reference proteome</keyword>
<dbReference type="PANTHER" id="PTHR11945:SF629">
    <property type="entry name" value="OS02G0164450 PROTEIN"/>
    <property type="match status" value="1"/>
</dbReference>
<keyword evidence="3" id="KW-0238">DNA-binding</keyword>
<evidence type="ECO:0000256" key="5">
    <source>
        <dbReference type="ARBA" id="ARBA00023242"/>
    </source>
</evidence>
<comment type="subcellular location">
    <subcellularLocation>
        <location evidence="1">Nucleus</location>
    </subcellularLocation>
</comment>
<dbReference type="SUPFAM" id="SSF55455">
    <property type="entry name" value="SRF-like"/>
    <property type="match status" value="1"/>
</dbReference>
<gene>
    <name evidence="7" type="ORF">KK1_013725</name>
</gene>
<dbReference type="PANTHER" id="PTHR11945">
    <property type="entry name" value="MADS BOX PROTEIN"/>
    <property type="match status" value="1"/>
</dbReference>
<feature type="domain" description="MADS-box" evidence="6">
    <location>
        <begin position="8"/>
        <end position="68"/>
    </location>
</feature>
<dbReference type="GO" id="GO:0046983">
    <property type="term" value="F:protein dimerization activity"/>
    <property type="evidence" value="ECO:0007669"/>
    <property type="project" value="InterPro"/>
</dbReference>
<dbReference type="CDD" id="cd00265">
    <property type="entry name" value="MADS_MEF2_like"/>
    <property type="match status" value="1"/>
</dbReference>
<dbReference type="InterPro" id="IPR036879">
    <property type="entry name" value="TF_MADSbox_sf"/>
</dbReference>
<keyword evidence="4" id="KW-0804">Transcription</keyword>
<dbReference type="GO" id="GO:0000978">
    <property type="term" value="F:RNA polymerase II cis-regulatory region sequence-specific DNA binding"/>
    <property type="evidence" value="ECO:0007669"/>
    <property type="project" value="TreeGrafter"/>
</dbReference>
<dbReference type="GO" id="GO:0005634">
    <property type="term" value="C:nucleus"/>
    <property type="evidence" value="ECO:0007669"/>
    <property type="project" value="UniProtKB-SubCell"/>
</dbReference>
<sequence length="223" mass="25133">MIKRKCSSGRQKIPIEKIPKKSHLQVTFSKRRSGLFKKASELCTLCGVEIAIIVFSPADKAFSFGHPEVESIIDSYLTPNSSLESSSGHQLVEVHRNANIGNLNMQLTQILNQLEIEKKQGEELDRVWKTRQSKFWWEIPVPQLGLHELQHLMFSMEELKKNVAKYATQMLMDQNNVPAPVNGPGPAPNGFGPFDAFGHKPPQIYANVNSSTLINPSAFNFRY</sequence>
<evidence type="ECO:0000256" key="4">
    <source>
        <dbReference type="ARBA" id="ARBA00023163"/>
    </source>
</evidence>
<evidence type="ECO:0000256" key="2">
    <source>
        <dbReference type="ARBA" id="ARBA00023015"/>
    </source>
</evidence>
<name>A0A151TK32_CAJCA</name>
<dbReference type="Proteomes" id="UP000075243">
    <property type="component" value="Chromosome 6"/>
</dbReference>
<dbReference type="GO" id="GO:0045944">
    <property type="term" value="P:positive regulation of transcription by RNA polymerase II"/>
    <property type="evidence" value="ECO:0007669"/>
    <property type="project" value="InterPro"/>
</dbReference>
<evidence type="ECO:0000313" key="7">
    <source>
        <dbReference type="EMBL" id="KYP67397.1"/>
    </source>
</evidence>
<dbReference type="InterPro" id="IPR002100">
    <property type="entry name" value="TF_MADSbox"/>
</dbReference>
<dbReference type="Gene3D" id="6.10.140.920">
    <property type="match status" value="1"/>
</dbReference>
<proteinExistence type="predicted"/>
<evidence type="ECO:0000256" key="1">
    <source>
        <dbReference type="ARBA" id="ARBA00004123"/>
    </source>
</evidence>
<dbReference type="EMBL" id="CM003608">
    <property type="protein sequence ID" value="KYP67397.1"/>
    <property type="molecule type" value="Genomic_DNA"/>
</dbReference>
<keyword evidence="2" id="KW-0805">Transcription regulation</keyword>
<dbReference type="GO" id="GO:0000981">
    <property type="term" value="F:DNA-binding transcription factor activity, RNA polymerase II-specific"/>
    <property type="evidence" value="ECO:0007669"/>
    <property type="project" value="TreeGrafter"/>
</dbReference>
<reference evidence="7 8" key="1">
    <citation type="journal article" date="2012" name="Nat. Biotechnol.">
        <title>Draft genome sequence of pigeonpea (Cajanus cajan), an orphan legume crop of resource-poor farmers.</title>
        <authorList>
            <person name="Varshney R.K."/>
            <person name="Chen W."/>
            <person name="Li Y."/>
            <person name="Bharti A.K."/>
            <person name="Saxena R.K."/>
            <person name="Schlueter J.A."/>
            <person name="Donoghue M.T."/>
            <person name="Azam S."/>
            <person name="Fan G."/>
            <person name="Whaley A.M."/>
            <person name="Farmer A.D."/>
            <person name="Sheridan J."/>
            <person name="Iwata A."/>
            <person name="Tuteja R."/>
            <person name="Penmetsa R.V."/>
            <person name="Wu W."/>
            <person name="Upadhyaya H.D."/>
            <person name="Yang S.P."/>
            <person name="Shah T."/>
            <person name="Saxena K.B."/>
            <person name="Michael T."/>
            <person name="McCombie W.R."/>
            <person name="Yang B."/>
            <person name="Zhang G."/>
            <person name="Yang H."/>
            <person name="Wang J."/>
            <person name="Spillane C."/>
            <person name="Cook D.R."/>
            <person name="May G.D."/>
            <person name="Xu X."/>
            <person name="Jackson S.A."/>
        </authorList>
    </citation>
    <scope>NUCLEOTIDE SEQUENCE [LARGE SCALE GENOMIC DNA]</scope>
    <source>
        <strain evidence="8">cv. Asha</strain>
    </source>
</reference>
<dbReference type="AlphaFoldDB" id="A0A151TK32"/>
<accession>A0A151TK32</accession>
<evidence type="ECO:0000259" key="6">
    <source>
        <dbReference type="PROSITE" id="PS50066"/>
    </source>
</evidence>
<dbReference type="PROSITE" id="PS50066">
    <property type="entry name" value="MADS_BOX_2"/>
    <property type="match status" value="1"/>
</dbReference>